<dbReference type="EMBL" id="JBJQND010000001">
    <property type="protein sequence ID" value="KAL3890737.1"/>
    <property type="molecule type" value="Genomic_DNA"/>
</dbReference>
<accession>A0ABD3Y060</accession>
<feature type="coiled-coil region" evidence="1">
    <location>
        <begin position="55"/>
        <end position="82"/>
    </location>
</feature>
<dbReference type="Gene3D" id="1.10.533.10">
    <property type="entry name" value="Death Domain, Fas"/>
    <property type="match status" value="1"/>
</dbReference>
<proteinExistence type="predicted"/>
<evidence type="ECO:0000313" key="4">
    <source>
        <dbReference type="EMBL" id="KAL3890737.1"/>
    </source>
</evidence>
<evidence type="ECO:0000313" key="5">
    <source>
        <dbReference type="Proteomes" id="UP001634394"/>
    </source>
</evidence>
<dbReference type="PANTHER" id="PTHR28336:SF4">
    <property type="entry name" value="DEATH DOMAIN-CONTAINING PROTEIN 1"/>
    <property type="match status" value="1"/>
</dbReference>
<comment type="caution">
    <text evidence="4">The sequence shown here is derived from an EMBL/GenBank/DDBJ whole genome shotgun (WGS) entry which is preliminary data.</text>
</comment>
<reference evidence="4 5" key="1">
    <citation type="submission" date="2024-11" db="EMBL/GenBank/DDBJ databases">
        <title>Chromosome-level genome assembly of the freshwater bivalve Anodonta woodiana.</title>
        <authorList>
            <person name="Chen X."/>
        </authorList>
    </citation>
    <scope>NUCLEOTIDE SEQUENCE [LARGE SCALE GENOMIC DNA]</scope>
    <source>
        <strain evidence="4">MN2024</strain>
        <tissue evidence="4">Gills</tissue>
    </source>
</reference>
<feature type="region of interest" description="Disordered" evidence="2">
    <location>
        <begin position="189"/>
        <end position="322"/>
    </location>
</feature>
<dbReference type="InterPro" id="IPR011029">
    <property type="entry name" value="DEATH-like_dom_sf"/>
</dbReference>
<protein>
    <recommendedName>
        <fullName evidence="3">Death domain-containing protein</fullName>
    </recommendedName>
</protein>
<dbReference type="SUPFAM" id="SSF47986">
    <property type="entry name" value="DEATH domain"/>
    <property type="match status" value="1"/>
</dbReference>
<dbReference type="Proteomes" id="UP001634394">
    <property type="component" value="Unassembled WGS sequence"/>
</dbReference>
<organism evidence="4 5">
    <name type="scientific">Sinanodonta woodiana</name>
    <name type="common">Chinese pond mussel</name>
    <name type="synonym">Anodonta woodiana</name>
    <dbReference type="NCBI Taxonomy" id="1069815"/>
    <lineage>
        <taxon>Eukaryota</taxon>
        <taxon>Metazoa</taxon>
        <taxon>Spiralia</taxon>
        <taxon>Lophotrochozoa</taxon>
        <taxon>Mollusca</taxon>
        <taxon>Bivalvia</taxon>
        <taxon>Autobranchia</taxon>
        <taxon>Heteroconchia</taxon>
        <taxon>Palaeoheterodonta</taxon>
        <taxon>Unionida</taxon>
        <taxon>Unionoidea</taxon>
        <taxon>Unionidae</taxon>
        <taxon>Unioninae</taxon>
        <taxon>Sinanodonta</taxon>
    </lineage>
</organism>
<dbReference type="CDD" id="cd01670">
    <property type="entry name" value="Death"/>
    <property type="match status" value="1"/>
</dbReference>
<dbReference type="InterPro" id="IPR000488">
    <property type="entry name" value="Death_dom"/>
</dbReference>
<evidence type="ECO:0000256" key="1">
    <source>
        <dbReference type="SAM" id="Coils"/>
    </source>
</evidence>
<dbReference type="PANTHER" id="PTHR28336">
    <property type="entry name" value="BA1-643"/>
    <property type="match status" value="1"/>
</dbReference>
<evidence type="ECO:0000256" key="2">
    <source>
        <dbReference type="SAM" id="MobiDB-lite"/>
    </source>
</evidence>
<sequence length="915" mass="105584">MEDIEAIRLLTKEIQNIQSIPNPPPGYDGIQTFDKKTTEVIDHAVDTTQKVDTYAEGINAKLEEMQSALNQSTKNIEEQIKKAVNVIGERFLEGRDEAKGSAVAQGGTLLRNKGIVGTNSKQSSKDMEYMLMLQNLEMKKQRLQEFIIKTQQILEKIKQGVRVTNSDIEQLKGCLASWLENKKESYQNEQDRLENERKHQEEEERKRKKEEEEKARKRKEDDENKRTREEDLTNKENEKQLKRETEESQQKERVDMERKKEEERVEMERNRKEEERVEMERKRKEEEDRTKREAKTKEEEERKRRDPANWTPHTYRRSDGESDTFHRGICCQVFAMPETLEEEDLECLASDEWRDNEGPTLAIGEKVASSLTEVKVKEVDKDLKLSMRICVPHCSVYDSSDEVIVKASIDGGEWKNKNLATVPARHTSQPDLNYAGIVVDKFHTLKMLAVAKTRSQELVVDKNGISQALTLDKNIQICVPNDTFRKPTKMNLQIRPIRDNSLTFATQYYDHCHNVLSTSSIMAITCEALTEQPIELDLKRNAPKGIVMAIEGKSDIPNEEFLKAADELYVHSNASIVQVVATKRADNPSNLMIQCVRRDQVSSRLSELERQGYNLITYKSEEFTLLDGQVITVCCSGNITMTPKSKVKLIFHTYMDTAKEEVTLQAIDEYRQKDFDEYLGHLEFEVLKDKREGALYIKSPKEVSITLHKRAKERLHIVRAPIRFPHYLTTLAKFLAMKLTIQAKDDTWQQVICSLGSPIDNDYIRRRAPPRSETPNSECEICEIILQDWMKSKLIQEDKIDPILAALQDCDLSILSGECEKLVNIHMKYLSDECISEMAKKIANDCSSLARKLGLSEEDITSCKSGSKGSNEEEAYMMLCKWHVFNDLLRVLETVQNFNDLQEYVRHTSNMISKD</sequence>
<dbReference type="AlphaFoldDB" id="A0ABD3Y060"/>
<feature type="compositionally biased region" description="Basic and acidic residues" evidence="2">
    <location>
        <begin position="189"/>
        <end position="307"/>
    </location>
</feature>
<gene>
    <name evidence="4" type="ORF">ACJMK2_003015</name>
</gene>
<name>A0ABD3Y060_SINWO</name>
<keyword evidence="5" id="KW-1185">Reference proteome</keyword>
<keyword evidence="1" id="KW-0175">Coiled coil</keyword>
<dbReference type="Pfam" id="PF00531">
    <property type="entry name" value="Death"/>
    <property type="match status" value="1"/>
</dbReference>
<feature type="domain" description="Death" evidence="3">
    <location>
        <begin position="835"/>
        <end position="892"/>
    </location>
</feature>
<evidence type="ECO:0000259" key="3">
    <source>
        <dbReference type="Pfam" id="PF00531"/>
    </source>
</evidence>